<feature type="chain" id="PRO_5045401433" evidence="1">
    <location>
        <begin position="18"/>
        <end position="203"/>
    </location>
</feature>
<reference evidence="2 3" key="1">
    <citation type="submission" date="2020-09" db="EMBL/GenBank/DDBJ databases">
        <title>Eikenella S3660 sp. nov., isolated from a throat swab.</title>
        <authorList>
            <person name="Buhl M."/>
        </authorList>
    </citation>
    <scope>NUCLEOTIDE SEQUENCE [LARGE SCALE GENOMIC DNA]</scope>
    <source>
        <strain evidence="2 3">S3360</strain>
    </source>
</reference>
<evidence type="ECO:0000313" key="3">
    <source>
        <dbReference type="Proteomes" id="UP000768471"/>
    </source>
</evidence>
<name>A0ABS0NCF3_9NEIS</name>
<gene>
    <name evidence="2" type="ORF">H9Q10_09995</name>
</gene>
<dbReference type="Proteomes" id="UP000768471">
    <property type="component" value="Unassembled WGS sequence"/>
</dbReference>
<evidence type="ECO:0000256" key="1">
    <source>
        <dbReference type="SAM" id="SignalP"/>
    </source>
</evidence>
<organism evidence="2 3">
    <name type="scientific">Eikenella glucosivorans</name>
    <dbReference type="NCBI Taxonomy" id="2766967"/>
    <lineage>
        <taxon>Bacteria</taxon>
        <taxon>Pseudomonadati</taxon>
        <taxon>Pseudomonadota</taxon>
        <taxon>Betaproteobacteria</taxon>
        <taxon>Neisseriales</taxon>
        <taxon>Neisseriaceae</taxon>
        <taxon>Eikenella</taxon>
    </lineage>
</organism>
<evidence type="ECO:0000313" key="2">
    <source>
        <dbReference type="EMBL" id="MBH5329992.1"/>
    </source>
</evidence>
<proteinExistence type="predicted"/>
<sequence>MKHLLLITALSSAPVFAADICAKLPTGESNRAVYQTLRETIRQSATHEQPSEPKRTAADPETVRAAQVALCRASHIDAGVGGYGYLVQSQSIAYAVLRQQPDADQQFADLFRSSRHTATKIYALAGLAASKNPAAAAQYRRLRAQINPEENVGFAWTDVVDGRSVGDMLQWIDSGKFDEAVLSSEFCRRSGLCGEKPRQSGAH</sequence>
<keyword evidence="1" id="KW-0732">Signal</keyword>
<dbReference type="RefSeq" id="WP_197903835.1">
    <property type="nucleotide sequence ID" value="NZ_JACSGR010000007.1"/>
</dbReference>
<comment type="caution">
    <text evidence="2">The sequence shown here is derived from an EMBL/GenBank/DDBJ whole genome shotgun (WGS) entry which is preliminary data.</text>
</comment>
<keyword evidence="3" id="KW-1185">Reference proteome</keyword>
<dbReference type="EMBL" id="JACSGR010000007">
    <property type="protein sequence ID" value="MBH5329992.1"/>
    <property type="molecule type" value="Genomic_DNA"/>
</dbReference>
<feature type="signal peptide" evidence="1">
    <location>
        <begin position="1"/>
        <end position="17"/>
    </location>
</feature>
<protein>
    <submittedName>
        <fullName evidence="2">Uncharacterized protein</fullName>
    </submittedName>
</protein>
<accession>A0ABS0NCF3</accession>